<name>A0AAD5WEP1_PARTN</name>
<protein>
    <submittedName>
        <fullName evidence="1">Uncharacterized protein</fullName>
    </submittedName>
</protein>
<evidence type="ECO:0000313" key="2">
    <source>
        <dbReference type="Proteomes" id="UP001196413"/>
    </source>
</evidence>
<sequence>MDRNGLSAVISWGVVGNFHTIVFVENAIEMPADSLEMWMCEAIIGSVPQYTKYHSLVQTRGDDSKLAWEDSGTNLIYR</sequence>
<proteinExistence type="predicted"/>
<dbReference type="EMBL" id="JAHQIW010005803">
    <property type="protein sequence ID" value="KAJ1367208.1"/>
    <property type="molecule type" value="Genomic_DNA"/>
</dbReference>
<accession>A0AAD5WEP1</accession>
<organism evidence="1 2">
    <name type="scientific">Parelaphostrongylus tenuis</name>
    <name type="common">Meningeal worm</name>
    <dbReference type="NCBI Taxonomy" id="148309"/>
    <lineage>
        <taxon>Eukaryota</taxon>
        <taxon>Metazoa</taxon>
        <taxon>Ecdysozoa</taxon>
        <taxon>Nematoda</taxon>
        <taxon>Chromadorea</taxon>
        <taxon>Rhabditida</taxon>
        <taxon>Rhabditina</taxon>
        <taxon>Rhabditomorpha</taxon>
        <taxon>Strongyloidea</taxon>
        <taxon>Metastrongylidae</taxon>
        <taxon>Parelaphostrongylus</taxon>
    </lineage>
</organism>
<dbReference type="AlphaFoldDB" id="A0AAD5WEP1"/>
<keyword evidence="2" id="KW-1185">Reference proteome</keyword>
<dbReference type="Proteomes" id="UP001196413">
    <property type="component" value="Unassembled WGS sequence"/>
</dbReference>
<gene>
    <name evidence="1" type="ORF">KIN20_028072</name>
</gene>
<reference evidence="1" key="1">
    <citation type="submission" date="2021-06" db="EMBL/GenBank/DDBJ databases">
        <title>Parelaphostrongylus tenuis whole genome reference sequence.</title>
        <authorList>
            <person name="Garwood T.J."/>
            <person name="Larsen P.A."/>
            <person name="Fountain-Jones N.M."/>
            <person name="Garbe J.R."/>
            <person name="Macchietto M.G."/>
            <person name="Kania S.A."/>
            <person name="Gerhold R.W."/>
            <person name="Richards J.E."/>
            <person name="Wolf T.M."/>
        </authorList>
    </citation>
    <scope>NUCLEOTIDE SEQUENCE</scope>
    <source>
        <strain evidence="1">MNPRO001-30</strain>
        <tissue evidence="1">Meninges</tissue>
    </source>
</reference>
<comment type="caution">
    <text evidence="1">The sequence shown here is derived from an EMBL/GenBank/DDBJ whole genome shotgun (WGS) entry which is preliminary data.</text>
</comment>
<evidence type="ECO:0000313" key="1">
    <source>
        <dbReference type="EMBL" id="KAJ1367208.1"/>
    </source>
</evidence>